<dbReference type="Pfam" id="PF09846">
    <property type="entry name" value="OapB"/>
    <property type="match status" value="1"/>
</dbReference>
<protein>
    <submittedName>
        <fullName evidence="1">Origin-associated protein OapB</fullName>
    </submittedName>
</protein>
<sequence length="132" mass="14249">MPETTSSSGDGPQDGVQVDLISTERMNGKTSMEKIRLILDSVREGDIVVLESGLTPDEESKLIEVTMSEINPDGFSGIEIESFPQSETSNTTLLGRLMGAQETSKLTVIGPANQIQSLHKDETLISALISRQ</sequence>
<dbReference type="Proteomes" id="UP000296216">
    <property type="component" value="Chromosome"/>
</dbReference>
<gene>
    <name evidence="1" type="primary">oapB</name>
    <name evidence="2" type="ORF">APQ99_00765</name>
    <name evidence="1" type="ORF">HBSAL_00010</name>
</gene>
<evidence type="ECO:0000313" key="1">
    <source>
        <dbReference type="EMBL" id="QCC43749.1"/>
    </source>
</evidence>
<dbReference type="Proteomes" id="UP000323075">
    <property type="component" value="Unassembled WGS sequence"/>
</dbReference>
<evidence type="ECO:0000313" key="3">
    <source>
        <dbReference type="Proteomes" id="UP000296216"/>
    </source>
</evidence>
<name>A0A4D6GQ09_HALS9</name>
<dbReference type="PIRSF" id="PIRSF004977">
    <property type="entry name" value="UCP004977"/>
    <property type="match status" value="1"/>
</dbReference>
<reference evidence="1 3" key="1">
    <citation type="journal article" date="2019" name="Microbiol. Resour. Announc.">
        <title>The Genome Sequence of the Halobacterium salinarum Type Strain Is Closely Related to That of Laboratory Strains NRC-1 and R1.</title>
        <authorList>
            <person name="Pfeiffer F."/>
            <person name="Marchfelder A."/>
            <person name="Habermann B."/>
            <person name="Dyall-Smith M.L."/>
        </authorList>
    </citation>
    <scope>NUCLEOTIDE SEQUENCE [LARGE SCALE GENOMIC DNA]</scope>
    <source>
        <strain evidence="1">91-R6</strain>
        <strain evidence="3">ATCC 33171 / DSM 3754 / JCM 8978 / NBRC 102687 / NCIMB 764 / 91-R6</strain>
    </source>
</reference>
<dbReference type="EMBL" id="VRYN01000001">
    <property type="protein sequence ID" value="TYO82246.1"/>
    <property type="molecule type" value="Genomic_DNA"/>
</dbReference>
<dbReference type="RefSeq" id="WP_012289500.1">
    <property type="nucleotide sequence ID" value="NZ_VRYN01000001.1"/>
</dbReference>
<accession>A0A4D6GQ09</accession>
<proteinExistence type="predicted"/>
<dbReference type="EMBL" id="CP038631">
    <property type="protein sequence ID" value="QCC43749.1"/>
    <property type="molecule type" value="Genomic_DNA"/>
</dbReference>
<dbReference type="GeneID" id="68694933"/>
<evidence type="ECO:0000313" key="4">
    <source>
        <dbReference type="Proteomes" id="UP000323075"/>
    </source>
</evidence>
<dbReference type="AlphaFoldDB" id="A0A4D6GQ09"/>
<dbReference type="InterPro" id="IPR012017">
    <property type="entry name" value="OapB-like"/>
</dbReference>
<evidence type="ECO:0000313" key="2">
    <source>
        <dbReference type="EMBL" id="TYO82246.1"/>
    </source>
</evidence>
<reference evidence="1" key="3">
    <citation type="journal article" name="MicrobiologyOpen">
        <title>Whole-genome comparison between the type strain of Halobacterium salinarum (DSM 3754(T)) and the laboratory strains R1 and NRC-1.</title>
        <authorList>
            <person name="Pfeiffer F."/>
            <person name="Losensky G."/>
            <person name="Marchfelder A."/>
            <person name="Habermann B."/>
            <person name="Dyall-Smith M."/>
        </authorList>
    </citation>
    <scope>NUCLEOTIDE SEQUENCE</scope>
    <source>
        <strain evidence="1">91-R6</strain>
    </source>
</reference>
<reference evidence="2 4" key="2">
    <citation type="submission" date="2019-07" db="EMBL/GenBank/DDBJ databases">
        <title>Genomic Encyclopedia of Archaeal and Bacterial Type Strains, Phase II (KMG-II): from individual species to whole genera.</title>
        <authorList>
            <person name="Goeker M."/>
        </authorList>
    </citation>
    <scope>NUCLEOTIDE SEQUENCE [LARGE SCALE GENOMIC DNA]</scope>
    <source>
        <strain evidence="2 4">DSM 3754</strain>
    </source>
</reference>
<organism evidence="1 3">
    <name type="scientific">Halobacterium salinarum (strain ATCC 33171 / DSM 3754 / JCM 8978 / NBRC 102687 / NCIMB 764 / 91-R6)</name>
    <dbReference type="NCBI Taxonomy" id="2597657"/>
    <lineage>
        <taxon>Archaea</taxon>
        <taxon>Methanobacteriati</taxon>
        <taxon>Methanobacteriota</taxon>
        <taxon>Stenosarchaea group</taxon>
        <taxon>Halobacteria</taxon>
        <taxon>Halobacteriales</taxon>
        <taxon>Halobacteriaceae</taxon>
        <taxon>Halobacterium</taxon>
    </lineage>
</organism>